<accession>A0A7K9WSE5</accession>
<keyword evidence="3" id="KW-0597">Phosphoprotein</keyword>
<feature type="region of interest" description="Disordered" evidence="12">
    <location>
        <begin position="459"/>
        <end position="559"/>
    </location>
</feature>
<dbReference type="InterPro" id="IPR036621">
    <property type="entry name" value="Anticodon-bd_dom_sf"/>
</dbReference>
<feature type="non-terminal residue" evidence="13">
    <location>
        <position position="1"/>
    </location>
</feature>
<evidence type="ECO:0000256" key="8">
    <source>
        <dbReference type="ARBA" id="ARBA00057771"/>
    </source>
</evidence>
<dbReference type="GO" id="GO:0005654">
    <property type="term" value="C:nucleoplasm"/>
    <property type="evidence" value="ECO:0007669"/>
    <property type="project" value="TreeGrafter"/>
</dbReference>
<evidence type="ECO:0000256" key="5">
    <source>
        <dbReference type="ARBA" id="ARBA00023015"/>
    </source>
</evidence>
<dbReference type="PANTHER" id="PTHR23295">
    <property type="entry name" value="NUCLEAR RECEPTOR COACTIVATOR 5-RELATED"/>
    <property type="match status" value="1"/>
</dbReference>
<evidence type="ECO:0000256" key="10">
    <source>
        <dbReference type="ARBA" id="ARBA00067178"/>
    </source>
</evidence>
<dbReference type="Gene3D" id="3.40.50.800">
    <property type="entry name" value="Anticodon-binding domain"/>
    <property type="match status" value="1"/>
</dbReference>
<comment type="function">
    <text evidence="8">Nuclear receptor coregulator that can have both coactivator and corepressor functions. Interacts with nuclear receptors for steroids (ESR1 and ESR2) independently of the steroid binding domain (AF-2) of the ESR receptors, and with the orphan nuclear receptor NR1D2. Involved in the coactivation of nuclear steroid receptors (ER) as well as the corepression of MYC in response to 17-beta-estradiol (E2).</text>
</comment>
<dbReference type="Proteomes" id="UP000561178">
    <property type="component" value="Unassembled WGS sequence"/>
</dbReference>
<evidence type="ECO:0000256" key="7">
    <source>
        <dbReference type="ARBA" id="ARBA00023242"/>
    </source>
</evidence>
<evidence type="ECO:0000256" key="1">
    <source>
        <dbReference type="ARBA" id="ARBA00004123"/>
    </source>
</evidence>
<comment type="subcellular location">
    <subcellularLocation>
        <location evidence="1">Nucleus</location>
    </subcellularLocation>
</comment>
<keyword evidence="6" id="KW-0804">Transcription</keyword>
<feature type="region of interest" description="Disordered" evidence="12">
    <location>
        <begin position="379"/>
        <end position="431"/>
    </location>
</feature>
<evidence type="ECO:0000313" key="13">
    <source>
        <dbReference type="EMBL" id="NXI88015.1"/>
    </source>
</evidence>
<keyword evidence="4" id="KW-0007">Acetylation</keyword>
<dbReference type="PANTHER" id="PTHR23295:SF3">
    <property type="entry name" value="NUCLEAR RECEPTOR COACTIVATOR 5"/>
    <property type="match status" value="1"/>
</dbReference>
<keyword evidence="2" id="KW-0678">Repressor</keyword>
<evidence type="ECO:0000313" key="14">
    <source>
        <dbReference type="Proteomes" id="UP000561178"/>
    </source>
</evidence>
<comment type="subunit">
    <text evidence="9">Binds HTATIP2/TIP30. Interacts with YLPM1. Forms a complex with ILF2, ILF3, YLPM1, KHDRBS1, RBMX and PPP1CA.</text>
</comment>
<organism evidence="13 14">
    <name type="scientific">Rhipidura dahli</name>
    <dbReference type="NCBI Taxonomy" id="667186"/>
    <lineage>
        <taxon>Eukaryota</taxon>
        <taxon>Metazoa</taxon>
        <taxon>Chordata</taxon>
        <taxon>Craniata</taxon>
        <taxon>Vertebrata</taxon>
        <taxon>Euteleostomi</taxon>
        <taxon>Archelosauria</taxon>
        <taxon>Archosauria</taxon>
        <taxon>Dinosauria</taxon>
        <taxon>Saurischia</taxon>
        <taxon>Theropoda</taxon>
        <taxon>Coelurosauria</taxon>
        <taxon>Aves</taxon>
        <taxon>Neognathae</taxon>
        <taxon>Neoaves</taxon>
        <taxon>Telluraves</taxon>
        <taxon>Australaves</taxon>
        <taxon>Passeriformes</taxon>
        <taxon>Rhipiduridae</taxon>
        <taxon>Rhipidura</taxon>
    </lineage>
</organism>
<evidence type="ECO:0000256" key="6">
    <source>
        <dbReference type="ARBA" id="ARBA00023163"/>
    </source>
</evidence>
<evidence type="ECO:0000256" key="11">
    <source>
        <dbReference type="ARBA" id="ARBA00077270"/>
    </source>
</evidence>
<keyword evidence="5" id="KW-0805">Transcription regulation</keyword>
<evidence type="ECO:0000256" key="12">
    <source>
        <dbReference type="SAM" id="MobiDB-lite"/>
    </source>
</evidence>
<dbReference type="AlphaFoldDB" id="A0A7K9WSE5"/>
<evidence type="ECO:0000256" key="9">
    <source>
        <dbReference type="ARBA" id="ARBA00063216"/>
    </source>
</evidence>
<dbReference type="GO" id="GO:0009966">
    <property type="term" value="P:regulation of signal transduction"/>
    <property type="evidence" value="ECO:0007669"/>
    <property type="project" value="TreeGrafter"/>
</dbReference>
<name>A0A7K9WSE5_9PASS</name>
<evidence type="ECO:0000256" key="2">
    <source>
        <dbReference type="ARBA" id="ARBA00022491"/>
    </source>
</evidence>
<evidence type="ECO:0000256" key="3">
    <source>
        <dbReference type="ARBA" id="ARBA00022553"/>
    </source>
</evidence>
<feature type="compositionally biased region" description="Polar residues" evidence="12">
    <location>
        <begin position="490"/>
        <end position="508"/>
    </location>
</feature>
<evidence type="ECO:0000256" key="4">
    <source>
        <dbReference type="ARBA" id="ARBA00022990"/>
    </source>
</evidence>
<dbReference type="EMBL" id="VXAC01008204">
    <property type="protein sequence ID" value="NXI88015.1"/>
    <property type="molecule type" value="Genomic_DNA"/>
</dbReference>
<feature type="region of interest" description="Disordered" evidence="12">
    <location>
        <begin position="1"/>
        <end position="120"/>
    </location>
</feature>
<feature type="compositionally biased region" description="Low complexity" evidence="12">
    <location>
        <begin position="392"/>
        <end position="431"/>
    </location>
</feature>
<gene>
    <name evidence="13" type="primary">Ncoa5</name>
    <name evidence="13" type="ORF">RHIDAH_R00592</name>
</gene>
<dbReference type="FunFam" id="3.40.50.800:FF:000010">
    <property type="entry name" value="Putative nuclear receptor coactivator 5"/>
    <property type="match status" value="1"/>
</dbReference>
<sequence length="604" mass="68555">REQYAYGDGRDARRDRSPLRGSPRRDPRDGRDGRNGRDARDTRDIRARDMRDTRDHRDPRDLRDPRDIRDPRDLRDPRDVRDLRDPREPLYDRYRDPRDMRNARDGRDPRDMRDPRDPLYRRDESYDRYLRLDDYYRRKDDSYYDRYKEPEGEYLYHFKGRVQECYDCDRLKREERRREELYRQYYEEIKRRFDAERPVDCSVIVVNKQTKEYAESVGRKVRDLGMVVDLIFLNTEMSLTQALDDVSRGGSPFAIVITQQHQVHRSCTVNIMFGTPQEHRNMPQADAMVLVARNYERYKTESREKEREEIARQAAKMADEAILQERERPPPMEEGVRGGHPPGIQTLLNLLADNRYVTAEEMDKVINYLRDRKERLLRGSSEPLQAPMSRQPLGAPSGSSLASQSNLPSSQAHQGSQPLVSTPSVPVSSSTPQQELQAKILSLFNSGAAAAAAAAVANSGPTASAGSSGSTPNQNFTNLAGGQPRPAQMNAGNLNQPQQRLQTPNTQLPALLGPSRNAGPRPGAPPQPQPLFGQHQTRLPAPGNVPAQRPVSSGINFDNPSVQKALDTLIQSGPALSHLVSQTVAQGRAGSSAQQPMGAYQRHY</sequence>
<protein>
    <recommendedName>
        <fullName evidence="10">Nuclear receptor coactivator 5</fullName>
    </recommendedName>
    <alternativeName>
        <fullName evidence="11">Coactivator independent of AF-2</fullName>
    </alternativeName>
</protein>
<keyword evidence="14" id="KW-1185">Reference proteome</keyword>
<feature type="non-terminal residue" evidence="13">
    <location>
        <position position="604"/>
    </location>
</feature>
<proteinExistence type="predicted"/>
<reference evidence="13 14" key="1">
    <citation type="submission" date="2019-09" db="EMBL/GenBank/DDBJ databases">
        <title>Bird 10,000 Genomes (B10K) Project - Family phase.</title>
        <authorList>
            <person name="Zhang G."/>
        </authorList>
    </citation>
    <scope>NUCLEOTIDE SEQUENCE [LARGE SCALE GENOMIC DNA]</scope>
    <source>
        <strain evidence="13">B10K-DU-001-49</strain>
        <tissue evidence="13">Muscle</tissue>
    </source>
</reference>
<keyword evidence="7" id="KW-0539">Nucleus</keyword>
<dbReference type="SUPFAM" id="SSF52954">
    <property type="entry name" value="Class II aaRS ABD-related"/>
    <property type="match status" value="1"/>
</dbReference>
<dbReference type="InterPro" id="IPR052600">
    <property type="entry name" value="Nuc_rcpt_coact/corep"/>
</dbReference>
<feature type="compositionally biased region" description="Low complexity" evidence="12">
    <location>
        <begin position="459"/>
        <end position="473"/>
    </location>
</feature>
<comment type="caution">
    <text evidence="13">The sequence shown here is derived from an EMBL/GenBank/DDBJ whole genome shotgun (WGS) entry which is preliminary data.</text>
</comment>
<feature type="compositionally biased region" description="Polar residues" evidence="12">
    <location>
        <begin position="550"/>
        <end position="559"/>
    </location>
</feature>